<dbReference type="Proteomes" id="UP000681720">
    <property type="component" value="Unassembled WGS sequence"/>
</dbReference>
<evidence type="ECO:0000313" key="1">
    <source>
        <dbReference type="EMBL" id="CAF5224016.1"/>
    </source>
</evidence>
<comment type="caution">
    <text evidence="1">The sequence shown here is derived from an EMBL/GenBank/DDBJ whole genome shotgun (WGS) entry which is preliminary data.</text>
</comment>
<gene>
    <name evidence="1" type="ORF">GIL414_LOCUS85884</name>
</gene>
<sequence length="143" mass="16657">MCTRCRHDLDQSLMTEEVKEEFNVIFQWLYDVNLIHTPSIASSDSYHMLSQSLNNLVAEEKREHLKRFLEEVKCFNPIPSTNSFENLQPSSKKRFCRQSTNIFKSLLDMMSPHDNIDFVWHTIAENSKGTSSSNSALDKNLRL</sequence>
<dbReference type="EMBL" id="CAJOBJ010372357">
    <property type="protein sequence ID" value="CAF5224016.1"/>
    <property type="molecule type" value="Genomic_DNA"/>
</dbReference>
<organism evidence="1 2">
    <name type="scientific">Rotaria magnacalcarata</name>
    <dbReference type="NCBI Taxonomy" id="392030"/>
    <lineage>
        <taxon>Eukaryota</taxon>
        <taxon>Metazoa</taxon>
        <taxon>Spiralia</taxon>
        <taxon>Gnathifera</taxon>
        <taxon>Rotifera</taxon>
        <taxon>Eurotatoria</taxon>
        <taxon>Bdelloidea</taxon>
        <taxon>Philodinida</taxon>
        <taxon>Philodinidae</taxon>
        <taxon>Rotaria</taxon>
    </lineage>
</organism>
<dbReference type="AlphaFoldDB" id="A0A8S3JZN8"/>
<protein>
    <submittedName>
        <fullName evidence="1">Uncharacterized protein</fullName>
    </submittedName>
</protein>
<proteinExistence type="predicted"/>
<name>A0A8S3JZN8_9BILA</name>
<feature type="non-terminal residue" evidence="1">
    <location>
        <position position="143"/>
    </location>
</feature>
<evidence type="ECO:0000313" key="2">
    <source>
        <dbReference type="Proteomes" id="UP000681720"/>
    </source>
</evidence>
<accession>A0A8S3JZN8</accession>
<reference evidence="1" key="1">
    <citation type="submission" date="2021-02" db="EMBL/GenBank/DDBJ databases">
        <authorList>
            <person name="Nowell W R."/>
        </authorList>
    </citation>
    <scope>NUCLEOTIDE SEQUENCE</scope>
</reference>